<evidence type="ECO:0000313" key="3">
    <source>
        <dbReference type="EMBL" id="KAE9043203.1"/>
    </source>
</evidence>
<dbReference type="EMBL" id="QXFU01000128">
    <property type="protein sequence ID" value="KAE9043203.1"/>
    <property type="molecule type" value="Genomic_DNA"/>
</dbReference>
<protein>
    <submittedName>
        <fullName evidence="2">Uncharacterized protein</fullName>
    </submittedName>
</protein>
<name>A0A6A3MV21_9STRA</name>
<gene>
    <name evidence="2" type="ORF">PR001_g8571</name>
    <name evidence="3" type="ORF">PR002_g3483</name>
    <name evidence="4" type="ORF">PR003_g11131</name>
</gene>
<evidence type="ECO:0000313" key="6">
    <source>
        <dbReference type="Proteomes" id="UP000434957"/>
    </source>
</evidence>
<organism evidence="2 5">
    <name type="scientific">Phytophthora rubi</name>
    <dbReference type="NCBI Taxonomy" id="129364"/>
    <lineage>
        <taxon>Eukaryota</taxon>
        <taxon>Sar</taxon>
        <taxon>Stramenopiles</taxon>
        <taxon>Oomycota</taxon>
        <taxon>Peronosporomycetes</taxon>
        <taxon>Peronosporales</taxon>
        <taxon>Peronosporaceae</taxon>
        <taxon>Phytophthora</taxon>
    </lineage>
</organism>
<keyword evidence="6" id="KW-1185">Reference proteome</keyword>
<feature type="compositionally biased region" description="Basic and acidic residues" evidence="1">
    <location>
        <begin position="1"/>
        <end position="19"/>
    </location>
</feature>
<comment type="caution">
    <text evidence="2">The sequence shown here is derived from an EMBL/GenBank/DDBJ whole genome shotgun (WGS) entry which is preliminary data.</text>
</comment>
<evidence type="ECO:0000256" key="1">
    <source>
        <dbReference type="SAM" id="MobiDB-lite"/>
    </source>
</evidence>
<reference evidence="5 7" key="1">
    <citation type="submission" date="2018-09" db="EMBL/GenBank/DDBJ databases">
        <title>Genomic investigation of the strawberry pathogen Phytophthora fragariae indicates pathogenicity is determined by transcriptional variation in three key races.</title>
        <authorList>
            <person name="Adams T.M."/>
            <person name="Armitage A.D."/>
            <person name="Sobczyk M.K."/>
            <person name="Bates H.J."/>
            <person name="Dunwell J.M."/>
            <person name="Nellist C.F."/>
            <person name="Harrison R.J."/>
        </authorList>
    </citation>
    <scope>NUCLEOTIDE SEQUENCE [LARGE SCALE GENOMIC DNA]</scope>
    <source>
        <strain evidence="2 5">SCRP249</strain>
        <strain evidence="3 7">SCRP324</strain>
        <strain evidence="4 6">SCRP333</strain>
    </source>
</reference>
<evidence type="ECO:0000313" key="4">
    <source>
        <dbReference type="EMBL" id="KAE9339204.1"/>
    </source>
</evidence>
<evidence type="ECO:0000313" key="5">
    <source>
        <dbReference type="Proteomes" id="UP000429607"/>
    </source>
</evidence>
<proteinExistence type="predicted"/>
<dbReference type="EMBL" id="QXFV01000457">
    <property type="protein sequence ID" value="KAE9036999.1"/>
    <property type="molecule type" value="Genomic_DNA"/>
</dbReference>
<feature type="compositionally biased region" description="Basic and acidic residues" evidence="1">
    <location>
        <begin position="57"/>
        <end position="72"/>
    </location>
</feature>
<evidence type="ECO:0000313" key="2">
    <source>
        <dbReference type="EMBL" id="KAE9036999.1"/>
    </source>
</evidence>
<dbReference type="AlphaFoldDB" id="A0A6A3MV21"/>
<accession>A0A6A3MV21</accession>
<dbReference type="Proteomes" id="UP000434957">
    <property type="component" value="Unassembled WGS sequence"/>
</dbReference>
<dbReference type="EMBL" id="QXFT01000630">
    <property type="protein sequence ID" value="KAE9339204.1"/>
    <property type="molecule type" value="Genomic_DNA"/>
</dbReference>
<dbReference type="Proteomes" id="UP000435112">
    <property type="component" value="Unassembled WGS sequence"/>
</dbReference>
<dbReference type="OrthoDB" id="10451145at2759"/>
<dbReference type="PROSITE" id="PS51257">
    <property type="entry name" value="PROKAR_LIPOPROTEIN"/>
    <property type="match status" value="1"/>
</dbReference>
<dbReference type="Proteomes" id="UP000429607">
    <property type="component" value="Unassembled WGS sequence"/>
</dbReference>
<feature type="region of interest" description="Disordered" evidence="1">
    <location>
        <begin position="1"/>
        <end position="72"/>
    </location>
</feature>
<evidence type="ECO:0000313" key="7">
    <source>
        <dbReference type="Proteomes" id="UP000435112"/>
    </source>
</evidence>
<sequence length="125" mass="13742">MLSKNHNDRLGQWSDHARDSTLTTVSMASPGAAGCLSTREGRGAAWRRIVPPPLSPRLDERKEPKADDSPKDCDLAVRARSVIKRSVTTKDEQLIGKLMNEVVDAYTANATLIQSKVVVRGSRCR</sequence>